<gene>
    <name evidence="12 17" type="primary">serS</name>
    <name evidence="17" type="ORF">MCAN360_0202</name>
</gene>
<keyword evidence="8 12" id="KW-0648">Protein biosynthesis</keyword>
<feature type="binding site" evidence="13">
    <location>
        <position position="381"/>
    </location>
    <ligand>
        <name>L-serine</name>
        <dbReference type="ChEBI" id="CHEBI:33384"/>
    </ligand>
</feature>
<evidence type="ECO:0000256" key="3">
    <source>
        <dbReference type="ARBA" id="ARBA00010728"/>
    </source>
</evidence>
<dbReference type="PANTHER" id="PTHR43697">
    <property type="entry name" value="SERYL-TRNA SYNTHETASE"/>
    <property type="match status" value="1"/>
</dbReference>
<name>A0A077L6J9_9BACT</name>
<dbReference type="PIRSF" id="PIRSF001529">
    <property type="entry name" value="Ser-tRNA-synth_IIa"/>
    <property type="match status" value="1"/>
</dbReference>
<dbReference type="Gene3D" id="3.30.930.10">
    <property type="entry name" value="Bira Bifunctional Protein, Domain 2"/>
    <property type="match status" value="1"/>
</dbReference>
<keyword evidence="18" id="KW-1185">Reference proteome</keyword>
<feature type="binding site" evidence="12 13">
    <location>
        <position position="284"/>
    </location>
    <ligand>
        <name>L-serine</name>
        <dbReference type="ChEBI" id="CHEBI:33384"/>
    </ligand>
</feature>
<keyword evidence="7 12" id="KW-0067">ATP-binding</keyword>
<dbReference type="OrthoDB" id="9804647at2"/>
<dbReference type="HAMAP" id="MF_00176">
    <property type="entry name" value="Ser_tRNA_synth_type1"/>
    <property type="match status" value="1"/>
</dbReference>
<comment type="subcellular location">
    <subcellularLocation>
        <location evidence="1 12">Cytoplasm</location>
    </subcellularLocation>
</comment>
<comment type="catalytic activity">
    <reaction evidence="10 12">
        <text>tRNA(Sec) + L-serine + ATP = L-seryl-tRNA(Sec) + AMP + diphosphate + H(+)</text>
        <dbReference type="Rhea" id="RHEA:42580"/>
        <dbReference type="Rhea" id="RHEA-COMP:9742"/>
        <dbReference type="Rhea" id="RHEA-COMP:10128"/>
        <dbReference type="ChEBI" id="CHEBI:15378"/>
        <dbReference type="ChEBI" id="CHEBI:30616"/>
        <dbReference type="ChEBI" id="CHEBI:33019"/>
        <dbReference type="ChEBI" id="CHEBI:33384"/>
        <dbReference type="ChEBI" id="CHEBI:78442"/>
        <dbReference type="ChEBI" id="CHEBI:78533"/>
        <dbReference type="ChEBI" id="CHEBI:456215"/>
        <dbReference type="EC" id="6.1.1.11"/>
    </reaction>
</comment>
<evidence type="ECO:0000256" key="6">
    <source>
        <dbReference type="ARBA" id="ARBA00022741"/>
    </source>
</evidence>
<feature type="coiled-coil region" evidence="15">
    <location>
        <begin position="38"/>
        <end position="103"/>
    </location>
</feature>
<dbReference type="InterPro" id="IPR006195">
    <property type="entry name" value="aa-tRNA-synth_II"/>
</dbReference>
<keyword evidence="15" id="KW-0175">Coiled coil</keyword>
<dbReference type="EMBL" id="AP014631">
    <property type="protein sequence ID" value="BAP39441.1"/>
    <property type="molecule type" value="Genomic_DNA"/>
</dbReference>
<evidence type="ECO:0000256" key="11">
    <source>
        <dbReference type="ARBA" id="ARBA00048823"/>
    </source>
</evidence>
<comment type="pathway">
    <text evidence="2 12">Aminoacyl-tRNA biosynthesis; selenocysteinyl-tRNA(Sec) biosynthesis; L-seryl-tRNA(Sec) from L-serine and tRNA(Sec): step 1/1.</text>
</comment>
<feature type="binding site" evidence="13">
    <location>
        <position position="261"/>
    </location>
    <ligand>
        <name>L-serine</name>
        <dbReference type="ChEBI" id="CHEBI:33384"/>
    </ligand>
</feature>
<dbReference type="EC" id="6.1.1.11" evidence="12"/>
<dbReference type="GO" id="GO:0005737">
    <property type="term" value="C:cytoplasm"/>
    <property type="evidence" value="ECO:0007669"/>
    <property type="project" value="UniProtKB-SubCell"/>
</dbReference>
<keyword evidence="5 12" id="KW-0436">Ligase</keyword>
<dbReference type="CDD" id="cd00770">
    <property type="entry name" value="SerRS_core"/>
    <property type="match status" value="1"/>
</dbReference>
<dbReference type="HOGENOM" id="CLU_023797_1_1_14"/>
<dbReference type="KEGG" id="mcan:MCAN360_0202"/>
<organism evidence="17 18">
    <name type="scientific">Metamycoplasma canadense</name>
    <dbReference type="NCBI Taxonomy" id="29554"/>
    <lineage>
        <taxon>Bacteria</taxon>
        <taxon>Bacillati</taxon>
        <taxon>Mycoplasmatota</taxon>
        <taxon>Mycoplasmoidales</taxon>
        <taxon>Metamycoplasmataceae</taxon>
        <taxon>Metamycoplasma</taxon>
    </lineage>
</organism>
<evidence type="ECO:0000256" key="4">
    <source>
        <dbReference type="ARBA" id="ARBA00022490"/>
    </source>
</evidence>
<feature type="binding site" evidence="13">
    <location>
        <position position="231"/>
    </location>
    <ligand>
        <name>L-serine</name>
        <dbReference type="ChEBI" id="CHEBI:33384"/>
    </ligand>
</feature>
<evidence type="ECO:0000256" key="8">
    <source>
        <dbReference type="ARBA" id="ARBA00022917"/>
    </source>
</evidence>
<dbReference type="GO" id="GO:0006434">
    <property type="term" value="P:seryl-tRNA aminoacylation"/>
    <property type="evidence" value="ECO:0007669"/>
    <property type="project" value="UniProtKB-UniRule"/>
</dbReference>
<dbReference type="AlphaFoldDB" id="A0A077L6J9"/>
<comment type="subunit">
    <text evidence="12">Homodimer. The tRNA molecule binds across the dimer.</text>
</comment>
<evidence type="ECO:0000256" key="10">
    <source>
        <dbReference type="ARBA" id="ARBA00047929"/>
    </source>
</evidence>
<feature type="domain" description="Aminoacyl-transfer RNA synthetases class-II family profile" evidence="16">
    <location>
        <begin position="140"/>
        <end position="408"/>
    </location>
</feature>
<dbReference type="NCBIfam" id="TIGR00414">
    <property type="entry name" value="serS"/>
    <property type="match status" value="1"/>
</dbReference>
<dbReference type="PANTHER" id="PTHR43697:SF1">
    <property type="entry name" value="SERINE--TRNA LIGASE"/>
    <property type="match status" value="1"/>
</dbReference>
<feature type="binding site" evidence="12">
    <location>
        <position position="383"/>
    </location>
    <ligand>
        <name>L-serine</name>
        <dbReference type="ChEBI" id="CHEBI:33384"/>
    </ligand>
</feature>
<dbReference type="Proteomes" id="UP000031641">
    <property type="component" value="Chromosome"/>
</dbReference>
<keyword evidence="9 12" id="KW-0030">Aminoacyl-tRNA synthetase</keyword>
<evidence type="ECO:0000256" key="2">
    <source>
        <dbReference type="ARBA" id="ARBA00005045"/>
    </source>
</evidence>
<keyword evidence="6 12" id="KW-0547">Nucleotide-binding</keyword>
<feature type="binding site" evidence="12">
    <location>
        <begin position="231"/>
        <end position="233"/>
    </location>
    <ligand>
        <name>L-serine</name>
        <dbReference type="ChEBI" id="CHEBI:33384"/>
    </ligand>
</feature>
<feature type="binding site" evidence="12 14">
    <location>
        <begin position="348"/>
        <end position="351"/>
    </location>
    <ligand>
        <name>ATP</name>
        <dbReference type="ChEBI" id="CHEBI:30616"/>
    </ligand>
</feature>
<dbReference type="PROSITE" id="PS50862">
    <property type="entry name" value="AA_TRNA_LIGASE_II"/>
    <property type="match status" value="1"/>
</dbReference>
<reference evidence="18" key="1">
    <citation type="journal article" date="2014" name="Genome Announc.">
        <title>Complete Genome Sequence of Mycoplasma canadense Strain HAZ 360_1 from Bovine Mastitic Milk in Japan.</title>
        <authorList>
            <person name="Hata E."/>
        </authorList>
    </citation>
    <scope>NUCLEOTIDE SEQUENCE [LARGE SCALE GENOMIC DNA]</scope>
    <source>
        <strain evidence="18">HAZ360_1</strain>
    </source>
</reference>
<evidence type="ECO:0000256" key="12">
    <source>
        <dbReference type="HAMAP-Rule" id="MF_00176"/>
    </source>
</evidence>
<proteinExistence type="inferred from homology"/>
<dbReference type="SUPFAM" id="SSF55681">
    <property type="entry name" value="Class II aaRS and biotin synthetases"/>
    <property type="match status" value="1"/>
</dbReference>
<protein>
    <recommendedName>
        <fullName evidence="12">Serine--tRNA ligase</fullName>
        <ecNumber evidence="12">6.1.1.11</ecNumber>
    </recommendedName>
    <alternativeName>
        <fullName evidence="12">Seryl-tRNA synthetase</fullName>
        <shortName evidence="12">SerRS</shortName>
    </alternativeName>
    <alternativeName>
        <fullName evidence="12">Seryl-tRNA(Ser/Sec) synthetase</fullName>
    </alternativeName>
</protein>
<keyword evidence="4 12" id="KW-0963">Cytoplasm</keyword>
<dbReference type="InterPro" id="IPR033729">
    <property type="entry name" value="SerRS_core"/>
</dbReference>
<dbReference type="InterPro" id="IPR015866">
    <property type="entry name" value="Ser-tRNA-synth_1_N"/>
</dbReference>
<dbReference type="GO" id="GO:0016260">
    <property type="term" value="P:selenocysteine biosynthetic process"/>
    <property type="evidence" value="ECO:0007669"/>
    <property type="project" value="UniProtKB-UniRule"/>
</dbReference>
<evidence type="ECO:0000256" key="7">
    <source>
        <dbReference type="ARBA" id="ARBA00022840"/>
    </source>
</evidence>
<dbReference type="PRINTS" id="PR00981">
    <property type="entry name" value="TRNASYNTHSER"/>
</dbReference>
<dbReference type="InterPro" id="IPR042103">
    <property type="entry name" value="SerRS_1_N_sf"/>
</dbReference>
<evidence type="ECO:0000256" key="13">
    <source>
        <dbReference type="PIRSR" id="PIRSR001529-1"/>
    </source>
</evidence>
<feature type="binding site" evidence="12 14">
    <location>
        <begin position="261"/>
        <end position="263"/>
    </location>
    <ligand>
        <name>ATP</name>
        <dbReference type="ChEBI" id="CHEBI:30616"/>
    </ligand>
</feature>
<accession>A0A077L6J9</accession>
<evidence type="ECO:0000313" key="17">
    <source>
        <dbReference type="EMBL" id="BAP39441.1"/>
    </source>
</evidence>
<dbReference type="RefSeq" id="WP_045433404.1">
    <property type="nucleotide sequence ID" value="NZ_AP014631.1"/>
</dbReference>
<evidence type="ECO:0000256" key="5">
    <source>
        <dbReference type="ARBA" id="ARBA00022598"/>
    </source>
</evidence>
<comment type="domain">
    <text evidence="12">Consists of two distinct domains, a catalytic core and a N-terminal extension that is involved in tRNA binding.</text>
</comment>
<evidence type="ECO:0000259" key="16">
    <source>
        <dbReference type="PROSITE" id="PS50862"/>
    </source>
</evidence>
<comment type="caution">
    <text evidence="12">Lacks conserved residue(s) required for the propagation of feature annotation.</text>
</comment>
<comment type="similarity">
    <text evidence="3 12">Belongs to the class-II aminoacyl-tRNA synthetase family. Type-1 seryl-tRNA synthetase subfamily.</text>
</comment>
<sequence length="421" mass="48559">MIDLKYLLKNKEEVLKKLATRNFNFSILKKIYDLGSKRNNLIHQLELLQAKRNDLSEQIGIYKRKKENCESLIEEVNTIKKEIEIVEQEANEIIDEVDNLRLQLPNIPYDDVPIGKDEEDNVCLKEYPSLGRGLVKNVLPHYEIATKLDIVDFTRAVKLAKSRFALYKNDGARLIRALENFMLDTHIKNGYKEIMPMHLVNSEMLYGTGQLPKFSEDLFKIENSDLWLIPTAEVPVTNFHYNEILNLDTPIKYVAYTKCFRSEAGSGGKDTKGLIRQHEFHKVELVKFVKEEDGLIEWQKTVEDAKNILKLLEIPFREILLSTGDMGFGSAKTIDLELWVPSEQRYRETSSISIYKDFQAIRAKIRYKTKDGKTKYAYTINGSGLAIDRVVAAILENYQNEDGTITIPKVLIPYMGKDIIK</sequence>
<evidence type="ECO:0000256" key="14">
    <source>
        <dbReference type="PIRSR" id="PIRSR001529-2"/>
    </source>
</evidence>
<dbReference type="InterPro" id="IPR002314">
    <property type="entry name" value="aa-tRNA-synt_IIb"/>
</dbReference>
<dbReference type="GO" id="GO:0004828">
    <property type="term" value="F:serine-tRNA ligase activity"/>
    <property type="evidence" value="ECO:0007669"/>
    <property type="project" value="UniProtKB-UniRule"/>
</dbReference>
<comment type="function">
    <text evidence="12">Catalyzes the attachment of serine to tRNA(Ser). Is also able to aminoacylate tRNA(Sec) with serine, to form the misacylated tRNA L-seryl-tRNA(Sec), which will be further converted into selenocysteinyl-tRNA(Sec).</text>
</comment>
<dbReference type="Pfam" id="PF02403">
    <property type="entry name" value="Seryl_tRNA_N"/>
    <property type="match status" value="1"/>
</dbReference>
<dbReference type="InterPro" id="IPR010978">
    <property type="entry name" value="tRNA-bd_arm"/>
</dbReference>
<dbReference type="GO" id="GO:0005524">
    <property type="term" value="F:ATP binding"/>
    <property type="evidence" value="ECO:0007669"/>
    <property type="project" value="UniProtKB-UniRule"/>
</dbReference>
<dbReference type="UniPathway" id="UPA00906">
    <property type="reaction ID" value="UER00895"/>
</dbReference>
<dbReference type="InterPro" id="IPR045864">
    <property type="entry name" value="aa-tRNA-synth_II/BPL/LPL"/>
</dbReference>
<dbReference type="SUPFAM" id="SSF46589">
    <property type="entry name" value="tRNA-binding arm"/>
    <property type="match status" value="1"/>
</dbReference>
<dbReference type="Pfam" id="PF00587">
    <property type="entry name" value="tRNA-synt_2b"/>
    <property type="match status" value="1"/>
</dbReference>
<evidence type="ECO:0000256" key="9">
    <source>
        <dbReference type="ARBA" id="ARBA00023146"/>
    </source>
</evidence>
<dbReference type="InterPro" id="IPR002317">
    <property type="entry name" value="Ser-tRNA-ligase_type_1"/>
</dbReference>
<dbReference type="Gene3D" id="1.10.287.40">
    <property type="entry name" value="Serine-tRNA synthetase, tRNA binding domain"/>
    <property type="match status" value="1"/>
</dbReference>
<comment type="catalytic activity">
    <reaction evidence="11 12">
        <text>tRNA(Ser) + L-serine + ATP = L-seryl-tRNA(Ser) + AMP + diphosphate + H(+)</text>
        <dbReference type="Rhea" id="RHEA:12292"/>
        <dbReference type="Rhea" id="RHEA-COMP:9669"/>
        <dbReference type="Rhea" id="RHEA-COMP:9703"/>
        <dbReference type="ChEBI" id="CHEBI:15378"/>
        <dbReference type="ChEBI" id="CHEBI:30616"/>
        <dbReference type="ChEBI" id="CHEBI:33019"/>
        <dbReference type="ChEBI" id="CHEBI:33384"/>
        <dbReference type="ChEBI" id="CHEBI:78442"/>
        <dbReference type="ChEBI" id="CHEBI:78533"/>
        <dbReference type="ChEBI" id="CHEBI:456215"/>
        <dbReference type="EC" id="6.1.1.11"/>
    </reaction>
</comment>
<evidence type="ECO:0000256" key="1">
    <source>
        <dbReference type="ARBA" id="ARBA00004496"/>
    </source>
</evidence>
<evidence type="ECO:0000313" key="18">
    <source>
        <dbReference type="Proteomes" id="UP000031641"/>
    </source>
</evidence>
<dbReference type="STRING" id="29554.MCAN360_0202"/>
<evidence type="ECO:0000256" key="15">
    <source>
        <dbReference type="SAM" id="Coils"/>
    </source>
</evidence>